<dbReference type="Proteomes" id="UP000201442">
    <property type="component" value="Segment"/>
</dbReference>
<dbReference type="EMBL" id="KC013026">
    <property type="protein sequence ID" value="AFY98401.1"/>
    <property type="molecule type" value="Genomic_DNA"/>
</dbReference>
<name>A0A059PAJ0_9CAUD</name>
<gene>
    <name evidence="1" type="ORF">phiLN25_032</name>
</gene>
<proteinExistence type="predicted"/>
<reference evidence="1 2" key="1">
    <citation type="journal article" date="2014" name="Int. J. Food Microbiol.">
        <title>Sequence and comparative analysis of Leuconostoc dairy bacteriophages.</title>
        <authorList>
            <person name="Kot W."/>
            <person name="Hansen L.H."/>
            <person name="Neve H."/>
            <person name="Hammer K."/>
            <person name="Jacobsen S."/>
            <person name="Pedersen P.D."/>
            <person name="Sorensen S.J."/>
            <person name="Heller K.J."/>
            <person name="Vogensen F.K."/>
        </authorList>
    </citation>
    <scope>NUCLEOTIDE SEQUENCE [LARGE SCALE GENOMIC DNA]</scope>
</reference>
<dbReference type="OrthoDB" id="21096at10239"/>
<protein>
    <submittedName>
        <fullName evidence="1">Uncharacterized protein</fullName>
    </submittedName>
</protein>
<keyword evidence="2" id="KW-1185">Reference proteome</keyword>
<evidence type="ECO:0000313" key="1">
    <source>
        <dbReference type="EMBL" id="AFY98401.1"/>
    </source>
</evidence>
<sequence length="78" mass="9130">MKFKALVVNIGGIEYLVDSISRDWLGRFSYRLVMGSDYHMNYDPHFLNYKMVSKFKEVLPINAHLFGVVDDKNMIEVL</sequence>
<accession>A0A059PAJ0</accession>
<evidence type="ECO:0000313" key="2">
    <source>
        <dbReference type="Proteomes" id="UP000201442"/>
    </source>
</evidence>
<organism evidence="1 2">
    <name type="scientific">Leuconostoc phage LN25</name>
    <dbReference type="NCBI Taxonomy" id="1262518"/>
    <lineage>
        <taxon>Viruses</taxon>
        <taxon>Duplodnaviria</taxon>
        <taxon>Heunggongvirae</taxon>
        <taxon>Uroviricota</taxon>
        <taxon>Caudoviricetes</taxon>
        <taxon>Mccleskeyvirinae</taxon>
        <taxon>Unaquatrovirus</taxon>
        <taxon>Unaquatrovirus LN25</taxon>
    </lineage>
</organism>
<dbReference type="KEGG" id="vg:19735905"/>
<dbReference type="RefSeq" id="YP_009044792.1">
    <property type="nucleotide sequence ID" value="NC_024386.1"/>
</dbReference>
<dbReference type="GeneID" id="19735905"/>